<evidence type="ECO:0008006" key="3">
    <source>
        <dbReference type="Google" id="ProtNLM"/>
    </source>
</evidence>
<gene>
    <name evidence="1" type="ORF">SAMN04489745_0288</name>
</gene>
<dbReference type="AlphaFoldDB" id="A0A1H4JN55"/>
<accession>A0A1H4JN55</accession>
<dbReference type="Proteomes" id="UP000182652">
    <property type="component" value="Unassembled WGS sequence"/>
</dbReference>
<sequence>MSPVTHRITVGDLVRVARPTVIEGTDYTDRRGTVMRERFDVRGFTLFVTFPEAGLASDWFHPDELER</sequence>
<reference evidence="1 2" key="1">
    <citation type="submission" date="2016-10" db="EMBL/GenBank/DDBJ databases">
        <authorList>
            <person name="de Groot N.N."/>
        </authorList>
    </citation>
    <scope>NUCLEOTIDE SEQUENCE [LARGE SCALE GENOMIC DNA]</scope>
    <source>
        <strain evidence="1 2">DSM 10495</strain>
    </source>
</reference>
<protein>
    <recommendedName>
        <fullName evidence="3">DUF4926 domain-containing protein</fullName>
    </recommendedName>
</protein>
<keyword evidence="2" id="KW-1185">Reference proteome</keyword>
<proteinExistence type="predicted"/>
<evidence type="ECO:0000313" key="2">
    <source>
        <dbReference type="Proteomes" id="UP000182652"/>
    </source>
</evidence>
<dbReference type="EMBL" id="FNSN01000003">
    <property type="protein sequence ID" value="SEB47754.1"/>
    <property type="molecule type" value="Genomic_DNA"/>
</dbReference>
<organism evidence="1 2">
    <name type="scientific">Arthrobacter woluwensis</name>
    <dbReference type="NCBI Taxonomy" id="156980"/>
    <lineage>
        <taxon>Bacteria</taxon>
        <taxon>Bacillati</taxon>
        <taxon>Actinomycetota</taxon>
        <taxon>Actinomycetes</taxon>
        <taxon>Micrococcales</taxon>
        <taxon>Micrococcaceae</taxon>
        <taxon>Arthrobacter</taxon>
    </lineage>
</organism>
<name>A0A1H4JN55_9MICC</name>
<evidence type="ECO:0000313" key="1">
    <source>
        <dbReference type="EMBL" id="SEB47754.1"/>
    </source>
</evidence>